<proteinExistence type="predicted"/>
<comment type="caution">
    <text evidence="1">The sequence shown here is derived from an EMBL/GenBank/DDBJ whole genome shotgun (WGS) entry which is preliminary data.</text>
</comment>
<evidence type="ECO:0000313" key="1">
    <source>
        <dbReference type="EMBL" id="MDT8835803.1"/>
    </source>
</evidence>
<dbReference type="Proteomes" id="UP001246473">
    <property type="component" value="Unassembled WGS sequence"/>
</dbReference>
<reference evidence="1" key="1">
    <citation type="submission" date="2022-08" db="EMBL/GenBank/DDBJ databases">
        <authorList>
            <person name="Kim S.-J."/>
        </authorList>
    </citation>
    <scope>NUCLEOTIDE SEQUENCE</scope>
    <source>
        <strain evidence="1">KJ</strain>
    </source>
</reference>
<evidence type="ECO:0000313" key="2">
    <source>
        <dbReference type="Proteomes" id="UP001246473"/>
    </source>
</evidence>
<dbReference type="RefSeq" id="WP_315696576.1">
    <property type="nucleotide sequence ID" value="NZ_JANSLM010000001.1"/>
</dbReference>
<dbReference type="EMBL" id="JANSLM010000001">
    <property type="protein sequence ID" value="MDT8835803.1"/>
    <property type="molecule type" value="Genomic_DNA"/>
</dbReference>
<protein>
    <submittedName>
        <fullName evidence="1">Uncharacterized protein</fullName>
    </submittedName>
</protein>
<dbReference type="AlphaFoldDB" id="A0AAP5Q296"/>
<accession>A0AAP5Q296</accession>
<name>A0AAP5Q296_9BURK</name>
<gene>
    <name evidence="1" type="ORF">ParKJ_00060</name>
</gene>
<sequence length="260" mass="30248">MSQPLIEYVTGNTPSWAQDTIRNWEKVFTRHGAVDTMQFVIREVFEPMSQIDMREVVGQWDHYAGQTWLDAATDPQYKPSKMCDAFRKYDENPSYYFSGELENGICLSSLNGGPWFSDSGGNHRTIVAKFACERTFGETDIYPQISGVLKHHYVADLEALDLFTKLLPFRDQGIHATVERGQMKDSRTSGKHVIDYELAFFVWDSRFGDDARSQWLSPQQFRHFARHVLRRNGQLTRLDRLQHYWLQFGRNDSGSLIYKN</sequence>
<organism evidence="1 2">
    <name type="scientific">Paraburkholderia fungorum</name>
    <dbReference type="NCBI Taxonomy" id="134537"/>
    <lineage>
        <taxon>Bacteria</taxon>
        <taxon>Pseudomonadati</taxon>
        <taxon>Pseudomonadota</taxon>
        <taxon>Betaproteobacteria</taxon>
        <taxon>Burkholderiales</taxon>
        <taxon>Burkholderiaceae</taxon>
        <taxon>Paraburkholderia</taxon>
    </lineage>
</organism>